<dbReference type="PANTHER" id="PTHR36974">
    <property type="entry name" value="MEMBRANE PROTEIN-RELATED"/>
    <property type="match status" value="1"/>
</dbReference>
<dbReference type="OrthoDB" id="327939at2"/>
<organism evidence="2 3">
    <name type="scientific">Rubinisphaera brasiliensis (strain ATCC 49424 / DSM 5305 / JCM 21570 / IAM 15109 / NBRC 103401 / IFAM 1448)</name>
    <name type="common">Planctomyces brasiliensis</name>
    <dbReference type="NCBI Taxonomy" id="756272"/>
    <lineage>
        <taxon>Bacteria</taxon>
        <taxon>Pseudomonadati</taxon>
        <taxon>Planctomycetota</taxon>
        <taxon>Planctomycetia</taxon>
        <taxon>Planctomycetales</taxon>
        <taxon>Planctomycetaceae</taxon>
        <taxon>Rubinisphaera</taxon>
    </lineage>
</organism>
<keyword evidence="1" id="KW-0472">Membrane</keyword>
<accession>F0SQA8</accession>
<dbReference type="AlphaFoldDB" id="F0SQA8"/>
<evidence type="ECO:0000313" key="3">
    <source>
        <dbReference type="Proteomes" id="UP000006860"/>
    </source>
</evidence>
<dbReference type="STRING" id="756272.Plabr_4716"/>
<proteinExistence type="predicted"/>
<dbReference type="PANTHER" id="PTHR36974:SF1">
    <property type="entry name" value="DOXX FAMILY MEMBRANE PROTEIN"/>
    <property type="match status" value="1"/>
</dbReference>
<keyword evidence="1" id="KW-1133">Transmembrane helix</keyword>
<reference evidence="3" key="1">
    <citation type="submission" date="2011-02" db="EMBL/GenBank/DDBJ databases">
        <title>The complete genome of Planctomyces brasiliensis DSM 5305.</title>
        <authorList>
            <person name="Lucas S."/>
            <person name="Copeland A."/>
            <person name="Lapidus A."/>
            <person name="Bruce D."/>
            <person name="Goodwin L."/>
            <person name="Pitluck S."/>
            <person name="Kyrpides N."/>
            <person name="Mavromatis K."/>
            <person name="Pagani I."/>
            <person name="Ivanova N."/>
            <person name="Ovchinnikova G."/>
            <person name="Lu M."/>
            <person name="Detter J.C."/>
            <person name="Han C."/>
            <person name="Land M."/>
            <person name="Hauser L."/>
            <person name="Markowitz V."/>
            <person name="Cheng J.-F."/>
            <person name="Hugenholtz P."/>
            <person name="Woyke T."/>
            <person name="Wu D."/>
            <person name="Tindall B."/>
            <person name="Pomrenke H.G."/>
            <person name="Brambilla E."/>
            <person name="Klenk H.-P."/>
            <person name="Eisen J.A."/>
        </authorList>
    </citation>
    <scope>NUCLEOTIDE SEQUENCE [LARGE SCALE GENOMIC DNA]</scope>
    <source>
        <strain evidence="3">ATCC 49424 / DSM 5305 / JCM 21570 / NBRC 103401 / IFAM 1448</strain>
    </source>
</reference>
<keyword evidence="3" id="KW-1185">Reference proteome</keyword>
<keyword evidence="1" id="KW-0812">Transmembrane</keyword>
<feature type="transmembrane region" description="Helical" evidence="1">
    <location>
        <begin position="34"/>
        <end position="54"/>
    </location>
</feature>
<evidence type="ECO:0000313" key="2">
    <source>
        <dbReference type="EMBL" id="ADY62287.1"/>
    </source>
</evidence>
<evidence type="ECO:0000256" key="1">
    <source>
        <dbReference type="SAM" id="Phobius"/>
    </source>
</evidence>
<dbReference type="eggNOG" id="COG4270">
    <property type="taxonomic scope" value="Bacteria"/>
</dbReference>
<evidence type="ECO:0008006" key="4">
    <source>
        <dbReference type="Google" id="ProtNLM"/>
    </source>
</evidence>
<protein>
    <recommendedName>
        <fullName evidence="4">DoxX family protein</fullName>
    </recommendedName>
</protein>
<sequence>MSTTFLLLALLIGPWLLTQFWNSLPVRSQASGDWAGLFGLTLLFAFTGVGHFIFTRPMADMLPEAVPFRTELVYATGVLEILLALAVLWPNCRRLVGWLLLAMLAAFLPVNIYAAVNHIGPGGHQWGPIYLLIRIPLQGFLAFWVWRFAVKSGKPADNCDSATPA</sequence>
<feature type="transmembrane region" description="Helical" evidence="1">
    <location>
        <begin position="95"/>
        <end position="116"/>
    </location>
</feature>
<dbReference type="KEGG" id="pbs:Plabr_4716"/>
<feature type="transmembrane region" description="Helical" evidence="1">
    <location>
        <begin position="66"/>
        <end position="89"/>
    </location>
</feature>
<dbReference type="Proteomes" id="UP000006860">
    <property type="component" value="Chromosome"/>
</dbReference>
<gene>
    <name evidence="2" type="ordered locus">Plabr_4716</name>
</gene>
<feature type="transmembrane region" description="Helical" evidence="1">
    <location>
        <begin position="128"/>
        <end position="146"/>
    </location>
</feature>
<dbReference type="RefSeq" id="WP_013630991.1">
    <property type="nucleotide sequence ID" value="NC_015174.1"/>
</dbReference>
<dbReference type="HOGENOM" id="CLU_128738_4_1_0"/>
<name>F0SQA8_RUBBR</name>
<dbReference type="EMBL" id="CP002546">
    <property type="protein sequence ID" value="ADY62287.1"/>
    <property type="molecule type" value="Genomic_DNA"/>
</dbReference>